<reference evidence="2" key="1">
    <citation type="submission" date="2014-09" db="EMBL/GenBank/DDBJ databases">
        <authorList>
            <person name="Magalhaes I.L.F."/>
            <person name="Oliveira U."/>
            <person name="Santos F.R."/>
            <person name="Vidigal T.H.D.A."/>
            <person name="Brescovit A.D."/>
            <person name="Santos A.J."/>
        </authorList>
    </citation>
    <scope>NUCLEOTIDE SEQUENCE</scope>
    <source>
        <tissue evidence="2">Shoot tissue taken approximately 20 cm above the soil surface</tissue>
    </source>
</reference>
<accession>A0A0A9B3C7</accession>
<sequence>MKYNNEYFRIQANILFSIIKYEMFCIYGEYYFTRYLSMIM</sequence>
<evidence type="ECO:0000313" key="2">
    <source>
        <dbReference type="EMBL" id="JAD53842.1"/>
    </source>
</evidence>
<evidence type="ECO:0000256" key="1">
    <source>
        <dbReference type="SAM" id="Phobius"/>
    </source>
</evidence>
<keyword evidence="1" id="KW-0812">Transmembrane</keyword>
<keyword evidence="1" id="KW-0472">Membrane</keyword>
<feature type="transmembrane region" description="Helical" evidence="1">
    <location>
        <begin position="12"/>
        <end position="32"/>
    </location>
</feature>
<name>A0A0A9B3C7_ARUDO</name>
<dbReference type="AlphaFoldDB" id="A0A0A9B3C7"/>
<reference evidence="2" key="2">
    <citation type="journal article" date="2015" name="Data Brief">
        <title>Shoot transcriptome of the giant reed, Arundo donax.</title>
        <authorList>
            <person name="Barrero R.A."/>
            <person name="Guerrero F.D."/>
            <person name="Moolhuijzen P."/>
            <person name="Goolsby J.A."/>
            <person name="Tidwell J."/>
            <person name="Bellgard S.E."/>
            <person name="Bellgard M.I."/>
        </authorList>
    </citation>
    <scope>NUCLEOTIDE SEQUENCE</scope>
    <source>
        <tissue evidence="2">Shoot tissue taken approximately 20 cm above the soil surface</tissue>
    </source>
</reference>
<protein>
    <submittedName>
        <fullName evidence="2">Uncharacterized protein</fullName>
    </submittedName>
</protein>
<dbReference type="EMBL" id="GBRH01244053">
    <property type="protein sequence ID" value="JAD53842.1"/>
    <property type="molecule type" value="Transcribed_RNA"/>
</dbReference>
<organism evidence="2">
    <name type="scientific">Arundo donax</name>
    <name type="common">Giant reed</name>
    <name type="synonym">Donax arundinaceus</name>
    <dbReference type="NCBI Taxonomy" id="35708"/>
    <lineage>
        <taxon>Eukaryota</taxon>
        <taxon>Viridiplantae</taxon>
        <taxon>Streptophyta</taxon>
        <taxon>Embryophyta</taxon>
        <taxon>Tracheophyta</taxon>
        <taxon>Spermatophyta</taxon>
        <taxon>Magnoliopsida</taxon>
        <taxon>Liliopsida</taxon>
        <taxon>Poales</taxon>
        <taxon>Poaceae</taxon>
        <taxon>PACMAD clade</taxon>
        <taxon>Arundinoideae</taxon>
        <taxon>Arundineae</taxon>
        <taxon>Arundo</taxon>
    </lineage>
</organism>
<keyword evidence="1" id="KW-1133">Transmembrane helix</keyword>
<proteinExistence type="predicted"/>